<feature type="domain" description="Amidohydrolase 3" evidence="5">
    <location>
        <begin position="427"/>
        <end position="529"/>
    </location>
</feature>
<evidence type="ECO:0000259" key="5">
    <source>
        <dbReference type="Pfam" id="PF07969"/>
    </source>
</evidence>
<keyword evidence="7" id="KW-1185">Reference proteome</keyword>
<protein>
    <submittedName>
        <fullName evidence="6">N-acyl-D-aspartate/D-glutamate deacylase</fullName>
    </submittedName>
</protein>
<dbReference type="STRING" id="886293.Sinac_5344"/>
<gene>
    <name evidence="6" type="ordered locus">Sinac_5344</name>
</gene>
<dbReference type="Gene3D" id="3.20.20.140">
    <property type="entry name" value="Metal-dependent hydrolases"/>
    <property type="match status" value="1"/>
</dbReference>
<evidence type="ECO:0000256" key="2">
    <source>
        <dbReference type="ARBA" id="ARBA00022801"/>
    </source>
</evidence>
<feature type="chain" id="PRO_5003940202" evidence="4">
    <location>
        <begin position="24"/>
        <end position="554"/>
    </location>
</feature>
<dbReference type="SUPFAM" id="SSF51556">
    <property type="entry name" value="Metallo-dependent hydrolases"/>
    <property type="match status" value="1"/>
</dbReference>
<dbReference type="PANTHER" id="PTHR11113">
    <property type="entry name" value="N-ACETYLGLUCOSAMINE-6-PHOSPHATE DEACETYLASE"/>
    <property type="match status" value="1"/>
</dbReference>
<dbReference type="PANTHER" id="PTHR11113:SF14">
    <property type="entry name" value="N-ACETYLGLUCOSAMINE-6-PHOSPHATE DEACETYLASE"/>
    <property type="match status" value="1"/>
</dbReference>
<dbReference type="HOGENOM" id="CLU_016107_2_1_0"/>
<dbReference type="AlphaFoldDB" id="L0DJD3"/>
<dbReference type="RefSeq" id="WP_015248597.1">
    <property type="nucleotide sequence ID" value="NC_019892.1"/>
</dbReference>
<dbReference type="Proteomes" id="UP000010798">
    <property type="component" value="Chromosome"/>
</dbReference>
<evidence type="ECO:0000256" key="4">
    <source>
        <dbReference type="SAM" id="SignalP"/>
    </source>
</evidence>
<dbReference type="Gene3D" id="3.30.1490.130">
    <property type="entry name" value="D-aminoacylase. Domain 3"/>
    <property type="match status" value="1"/>
</dbReference>
<dbReference type="SUPFAM" id="SSF51338">
    <property type="entry name" value="Composite domain of metallo-dependent hydrolases"/>
    <property type="match status" value="1"/>
</dbReference>
<evidence type="ECO:0000256" key="3">
    <source>
        <dbReference type="SAM" id="MobiDB-lite"/>
    </source>
</evidence>
<keyword evidence="4" id="KW-0732">Signal</keyword>
<dbReference type="EMBL" id="CP003364">
    <property type="protein sequence ID" value="AGA29494.1"/>
    <property type="molecule type" value="Genomic_DNA"/>
</dbReference>
<dbReference type="CDD" id="cd01297">
    <property type="entry name" value="D-aminoacylase"/>
    <property type="match status" value="1"/>
</dbReference>
<sequence>MIRLPLRFAFLACLAMAALARGADDPPPYDLILAGGRVVDGIGNAWFLGDVAILGDTIARITPAGQLGDAPTKKRVDASGLVVAPGFIDIQGHSREELLSGDGRLIGKVTQGVTTEILGEGDSNAPSRKDSRFDGPRGFDAWLRAMEAHGGSVNFGSFVGSATIRGYAKGMTPGAPTSDELELMKRLVRDAMKDGAFGLASALIYPPDSFVSTDDLIELSRAMAPYGGVYITHMRSEADRLLEGIDEAIRIGREGGVPVEIYHLKAAGKRNWEKAAAAIARIADARSRGQDVGADMYPYDAAGTGLTACLPPWASADGKLYANLADPQIRAKIREEVLHPTSEWENLVELSTPEGVMVLGLNKPEHQKYVGKRLSEIAKEQGKEWIDAAIDLILAEHQRVSTIYFMMSEANMKLQLQQPWIKFGTDASGHDPATAKGLTHPRSYGTFPRILGKYVREESVIPLEDAVRKMTSAVASRLSIRDRGLLREGYRADIVVFDPVTIADRATFEQPHQNSVGIRSVFVNGVLVVDDGKHTGAKPGRAVRGPGYTATPGQ</sequence>
<feature type="signal peptide" evidence="4">
    <location>
        <begin position="1"/>
        <end position="23"/>
    </location>
</feature>
<evidence type="ECO:0000313" key="7">
    <source>
        <dbReference type="Proteomes" id="UP000010798"/>
    </source>
</evidence>
<reference evidence="6 7" key="1">
    <citation type="submission" date="2012-02" db="EMBL/GenBank/DDBJ databases">
        <title>Complete sequence of chromosome of Singulisphaera acidiphila DSM 18658.</title>
        <authorList>
            <consortium name="US DOE Joint Genome Institute (JGI-PGF)"/>
            <person name="Lucas S."/>
            <person name="Copeland A."/>
            <person name="Lapidus A."/>
            <person name="Glavina del Rio T."/>
            <person name="Dalin E."/>
            <person name="Tice H."/>
            <person name="Bruce D."/>
            <person name="Goodwin L."/>
            <person name="Pitluck S."/>
            <person name="Peters L."/>
            <person name="Ovchinnikova G."/>
            <person name="Chertkov O."/>
            <person name="Kyrpides N."/>
            <person name="Mavromatis K."/>
            <person name="Ivanova N."/>
            <person name="Brettin T."/>
            <person name="Detter J.C."/>
            <person name="Han C."/>
            <person name="Larimer F."/>
            <person name="Land M."/>
            <person name="Hauser L."/>
            <person name="Markowitz V."/>
            <person name="Cheng J.-F."/>
            <person name="Hugenholtz P."/>
            <person name="Woyke T."/>
            <person name="Wu D."/>
            <person name="Tindall B."/>
            <person name="Pomrenke H."/>
            <person name="Brambilla E."/>
            <person name="Klenk H.-P."/>
            <person name="Eisen J.A."/>
        </authorList>
    </citation>
    <scope>NUCLEOTIDE SEQUENCE [LARGE SCALE GENOMIC DNA]</scope>
    <source>
        <strain evidence="7">ATCC BAA-1392 / DSM 18658 / VKM B-2454 / MOB10</strain>
    </source>
</reference>
<feature type="region of interest" description="Disordered" evidence="3">
    <location>
        <begin position="534"/>
        <end position="554"/>
    </location>
</feature>
<dbReference type="InterPro" id="IPR032466">
    <property type="entry name" value="Metal_Hydrolase"/>
</dbReference>
<comment type="similarity">
    <text evidence="1">Belongs to the metallo-dependent hydrolases superfamily. NagA family.</text>
</comment>
<dbReference type="GO" id="GO:0006046">
    <property type="term" value="P:N-acetylglucosamine catabolic process"/>
    <property type="evidence" value="ECO:0007669"/>
    <property type="project" value="TreeGrafter"/>
</dbReference>
<name>L0DJD3_SINAD</name>
<dbReference type="KEGG" id="saci:Sinac_5344"/>
<proteinExistence type="inferred from homology"/>
<evidence type="ECO:0000256" key="1">
    <source>
        <dbReference type="ARBA" id="ARBA00010716"/>
    </source>
</evidence>
<dbReference type="Pfam" id="PF07969">
    <property type="entry name" value="Amidohydro_3"/>
    <property type="match status" value="1"/>
</dbReference>
<dbReference type="eggNOG" id="COG3653">
    <property type="taxonomic scope" value="Bacteria"/>
</dbReference>
<dbReference type="InterPro" id="IPR011059">
    <property type="entry name" value="Metal-dep_hydrolase_composite"/>
</dbReference>
<dbReference type="InterPro" id="IPR023100">
    <property type="entry name" value="D-aminoacylase_insert_dom_sf"/>
</dbReference>
<accession>L0DJD3</accession>
<evidence type="ECO:0000313" key="6">
    <source>
        <dbReference type="EMBL" id="AGA29494.1"/>
    </source>
</evidence>
<dbReference type="InterPro" id="IPR013108">
    <property type="entry name" value="Amidohydro_3"/>
</dbReference>
<dbReference type="GO" id="GO:0008448">
    <property type="term" value="F:N-acetylglucosamine-6-phosphate deacetylase activity"/>
    <property type="evidence" value="ECO:0007669"/>
    <property type="project" value="TreeGrafter"/>
</dbReference>
<organism evidence="6 7">
    <name type="scientific">Singulisphaera acidiphila (strain ATCC BAA-1392 / DSM 18658 / VKM B-2454 / MOB10)</name>
    <dbReference type="NCBI Taxonomy" id="886293"/>
    <lineage>
        <taxon>Bacteria</taxon>
        <taxon>Pseudomonadati</taxon>
        <taxon>Planctomycetota</taxon>
        <taxon>Planctomycetia</taxon>
        <taxon>Isosphaerales</taxon>
        <taxon>Isosphaeraceae</taxon>
        <taxon>Singulisphaera</taxon>
    </lineage>
</organism>
<keyword evidence="2" id="KW-0378">Hydrolase</keyword>
<dbReference type="Gene3D" id="2.30.40.10">
    <property type="entry name" value="Urease, subunit C, domain 1"/>
    <property type="match status" value="1"/>
</dbReference>